<dbReference type="EnsemblMetazoa" id="ACUA025067-RA">
    <property type="protein sequence ID" value="ACUA025067-PA"/>
    <property type="gene ID" value="ACUA025067"/>
</dbReference>
<feature type="domain" description="DUF753" evidence="1">
    <location>
        <begin position="758"/>
        <end position="830"/>
    </location>
</feature>
<dbReference type="VEuPathDB" id="VectorBase:ACUA025067"/>
<dbReference type="Pfam" id="PF05444">
    <property type="entry name" value="DUF753"/>
    <property type="match status" value="5"/>
</dbReference>
<name>A0A182MSB5_9DIPT</name>
<sequence length="1578" mass="172522">MCEDPCITGLFGERIDRGCRNEMPQPIDDYIIIEECTERICNDATITDWASCFVCTDCPEVTSETDTRPCLNPATNRCYTKRESNGTITRGCASDDTSIGCDRVNCEVCDDQDDCNNIAVPGEFSCVQCDRSDERCADYNVLSECPNERNVLFDACVIHTTDDGITKGCLSSTPLFVPCFGSTSNNGRCNVTLESQGNARPVKCIDCKEDAACIRGNMKELPIANNFHGSCVSFLDESGKVVRGNVVDYPNSKDASHYVECFEDACNVGLFPEDRLLCYQCSGEECARLAQSALKPEPCLFYDSTAAKCYSWYDSVSSAKRGCMLDEAICQMEDVSCQNCTHSGCNDHGYASFSNTKECVKCTTNRACDESPTVENCSDGSGCYTLFSELLAIAKGCVSELSQGLPGYEECAAGSDRCEQCYGDLCNRNKCYVCNSIDGTAANCVEPSRANTVSSGCTDIDSECVAFIDDNGHTVRGCSDSFDQDQLAQCSEANGTCLRCKGDYCNGEPLPKNRIKCYQCSGTPECLNPPKNSEQYCNVYREGEDSCYTYFQDETTVERGCTQQRAEPCDRTCHECNTTACNDQQPFVQNTLGCAQCSGEDCPGIDATEPADVKPCSQEILLGRTDQCYTYFHPDETLERGCLSELMKSNAAIASQCLDASDVGCKLCNANGCNARSVKCFVCNTDTHPGCADNLDEENDSPFLQACGTGQCISLLDKTTTYKGCSEDLVDECESPEICAVSGGSMSNSAIYPADRLKCFQCQGGSTCEMVASSERSSVCQEYTKHDECYTYVSDTGETFRGCVSDLALPNPCIQYPDLCVRCNATSDCNTEPSKRSNELLCAQCTRASECEQTDRFERCTQMVLLGRQDSCYVHSSFEGEILTRGCLSDAAASLRDKCENEADSECSLCLCDRCNGAPVQCVSCEGETGCGDMLDANEENNLVTCQTGSCVSFVKHLTNGSSLIAKGCSELYERDTCGNDQGSEGTPIELCHSDACNNAVFPAGRLKCYQCEGESCSDPSLEPTICEPYSESEMCYSFLDRQQKGCLRQLLNATECEQDRCLLCNSIDGCNVEPRAQECISCSSKNDPTCIDASSAVLTNSKYCDVGGCVTLIDDFNSECSEECVTCSSKDGCNDQPTVVPNTRTCHHCEGVDCAKLPQSANGSVCPDILLGRTDACYSLVEKYSVRRGCLTEDAACDPADVNCHICTSGNDCNVDEYSVELHECIQCDEDIAGERCKWGFARSAAQQCSSEMSYVEVGCYTCYTTPEQSNADTPGSTSASFNRGCVGEERQAQCVPDTVHLCLGAGCNQRNEQLQICAKCEDDGCDDDRWSVEACRGIVPYERRGCYLMLDARKRIYARGCVADLSEDLFSQCSNVKDTSCITCLGNESLRQSEVAQNLPIHLYDVCLEDELQLPAIDRRYCDNAFVVRLPAIAELFQCGRQTLQRFVTSRRDEEPCHAPHQPLEWILLLLLCADALRRVQLCAEDKIVQHGRLREAEPIPSLDRFLHAIHLGMDDDRYRLRLAHAGGRIVQWTGDVLIRTEPLCAGRWSSINHITAASTDTTAQTTIVASYIGNA</sequence>
<dbReference type="InterPro" id="IPR008472">
    <property type="entry name" value="DUF753"/>
</dbReference>
<dbReference type="Proteomes" id="UP000075883">
    <property type="component" value="Unassembled WGS sequence"/>
</dbReference>
<evidence type="ECO:0000313" key="2">
    <source>
        <dbReference type="EnsemblMetazoa" id="ACUA025067-PA"/>
    </source>
</evidence>
<dbReference type="PANTHER" id="PTHR21721:SF26">
    <property type="entry name" value="DUF753 DOMAIN-CONTAINING PROTEIN-RELATED"/>
    <property type="match status" value="1"/>
</dbReference>
<keyword evidence="3" id="KW-1185">Reference proteome</keyword>
<accession>A0A182MSB5</accession>
<evidence type="ECO:0000259" key="1">
    <source>
        <dbReference type="Pfam" id="PF05444"/>
    </source>
</evidence>
<feature type="domain" description="DUF753" evidence="1">
    <location>
        <begin position="430"/>
        <end position="506"/>
    </location>
</feature>
<protein>
    <recommendedName>
        <fullName evidence="1">DUF753 domain-containing protein</fullName>
    </recommendedName>
</protein>
<dbReference type="PANTHER" id="PTHR21721">
    <property type="entry name" value="GH09876P-RELATED"/>
    <property type="match status" value="1"/>
</dbReference>
<organism evidence="2 3">
    <name type="scientific">Anopheles culicifacies</name>
    <dbReference type="NCBI Taxonomy" id="139723"/>
    <lineage>
        <taxon>Eukaryota</taxon>
        <taxon>Metazoa</taxon>
        <taxon>Ecdysozoa</taxon>
        <taxon>Arthropoda</taxon>
        <taxon>Hexapoda</taxon>
        <taxon>Insecta</taxon>
        <taxon>Pterygota</taxon>
        <taxon>Neoptera</taxon>
        <taxon>Endopterygota</taxon>
        <taxon>Diptera</taxon>
        <taxon>Nematocera</taxon>
        <taxon>Culicoidea</taxon>
        <taxon>Culicidae</taxon>
        <taxon>Anophelinae</taxon>
        <taxon>Anopheles</taxon>
        <taxon>culicifacies species complex</taxon>
    </lineage>
</organism>
<evidence type="ECO:0000313" key="3">
    <source>
        <dbReference type="Proteomes" id="UP000075883"/>
    </source>
</evidence>
<feature type="domain" description="DUF753" evidence="1">
    <location>
        <begin position="516"/>
        <end position="582"/>
    </location>
</feature>
<reference evidence="2" key="2">
    <citation type="submission" date="2020-05" db="UniProtKB">
        <authorList>
            <consortium name="EnsemblMetazoa"/>
        </authorList>
    </citation>
    <scope>IDENTIFICATION</scope>
    <source>
        <strain evidence="2">A-37</strain>
    </source>
</reference>
<dbReference type="EMBL" id="AXCM01011505">
    <property type="status" value="NOT_ANNOTATED_CDS"/>
    <property type="molecule type" value="Genomic_DNA"/>
</dbReference>
<proteinExistence type="predicted"/>
<feature type="domain" description="DUF753" evidence="1">
    <location>
        <begin position="1319"/>
        <end position="1389"/>
    </location>
</feature>
<feature type="domain" description="DUF753" evidence="1">
    <location>
        <begin position="593"/>
        <end position="674"/>
    </location>
</feature>
<reference evidence="3" key="1">
    <citation type="submission" date="2013-09" db="EMBL/GenBank/DDBJ databases">
        <title>The Genome Sequence of Anopheles culicifacies species A.</title>
        <authorList>
            <consortium name="The Broad Institute Genomics Platform"/>
            <person name="Neafsey D.E."/>
            <person name="Besansky N."/>
            <person name="Howell P."/>
            <person name="Walton C."/>
            <person name="Young S.K."/>
            <person name="Zeng Q."/>
            <person name="Gargeya S."/>
            <person name="Fitzgerald M."/>
            <person name="Haas B."/>
            <person name="Abouelleil A."/>
            <person name="Allen A.W."/>
            <person name="Alvarado L."/>
            <person name="Arachchi H.M."/>
            <person name="Berlin A.M."/>
            <person name="Chapman S.B."/>
            <person name="Gainer-Dewar J."/>
            <person name="Goldberg J."/>
            <person name="Griggs A."/>
            <person name="Gujja S."/>
            <person name="Hansen M."/>
            <person name="Howarth C."/>
            <person name="Imamovic A."/>
            <person name="Ireland A."/>
            <person name="Larimer J."/>
            <person name="McCowan C."/>
            <person name="Murphy C."/>
            <person name="Pearson M."/>
            <person name="Poon T.W."/>
            <person name="Priest M."/>
            <person name="Roberts A."/>
            <person name="Saif S."/>
            <person name="Shea T."/>
            <person name="Sisk P."/>
            <person name="Sykes S."/>
            <person name="Wortman J."/>
            <person name="Nusbaum C."/>
            <person name="Birren B."/>
        </authorList>
    </citation>
    <scope>NUCLEOTIDE SEQUENCE [LARGE SCALE GENOMIC DNA]</scope>
    <source>
        <strain evidence="3">A-37</strain>
    </source>
</reference>